<dbReference type="InterPro" id="IPR036878">
    <property type="entry name" value="Glu_permease_IIB"/>
</dbReference>
<protein>
    <recommendedName>
        <fullName evidence="7">PTS EIIB type-1 domain-containing protein</fullName>
    </recommendedName>
</protein>
<keyword evidence="3" id="KW-0808">Transferase</keyword>
<accession>A0ABX2WJ55</accession>
<sequence length="62" mass="6598">MTNQDLAREIIAGVGGDENIATLQHCSTRLRFTLADEERSAAVPSVGKSAVARTLVEADQIT</sequence>
<evidence type="ECO:0000313" key="9">
    <source>
        <dbReference type="Proteomes" id="UP000093918"/>
    </source>
</evidence>
<proteinExistence type="predicted"/>
<dbReference type="SUPFAM" id="SSF55604">
    <property type="entry name" value="Glucose permease domain IIB"/>
    <property type="match status" value="1"/>
</dbReference>
<keyword evidence="1" id="KW-0813">Transport</keyword>
<organism evidence="8 9">
    <name type="scientific">Microbacterium arborescens</name>
    <dbReference type="NCBI Taxonomy" id="33883"/>
    <lineage>
        <taxon>Bacteria</taxon>
        <taxon>Bacillati</taxon>
        <taxon>Actinomycetota</taxon>
        <taxon>Actinomycetes</taxon>
        <taxon>Micrococcales</taxon>
        <taxon>Microbacteriaceae</taxon>
        <taxon>Microbacterium</taxon>
    </lineage>
</organism>
<dbReference type="InterPro" id="IPR018113">
    <property type="entry name" value="PTrfase_EIIB_Cys"/>
</dbReference>
<dbReference type="EMBL" id="LZEM01000016">
    <property type="protein sequence ID" value="OAZ41454.1"/>
    <property type="molecule type" value="Genomic_DNA"/>
</dbReference>
<evidence type="ECO:0000313" key="8">
    <source>
        <dbReference type="EMBL" id="OAZ41454.1"/>
    </source>
</evidence>
<dbReference type="PROSITE" id="PS51098">
    <property type="entry name" value="PTS_EIIB_TYPE_1"/>
    <property type="match status" value="1"/>
</dbReference>
<gene>
    <name evidence="8" type="ORF">A9Z40_01895</name>
</gene>
<evidence type="ECO:0000256" key="1">
    <source>
        <dbReference type="ARBA" id="ARBA00022448"/>
    </source>
</evidence>
<comment type="caution">
    <text evidence="8">The sequence shown here is derived from an EMBL/GenBank/DDBJ whole genome shotgun (WGS) entry which is preliminary data.</text>
</comment>
<keyword evidence="5" id="KW-0418">Kinase</keyword>
<evidence type="ECO:0000256" key="4">
    <source>
        <dbReference type="ARBA" id="ARBA00022683"/>
    </source>
</evidence>
<dbReference type="Gene3D" id="3.30.1360.60">
    <property type="entry name" value="Glucose permease domain IIB"/>
    <property type="match status" value="1"/>
</dbReference>
<keyword evidence="9" id="KW-1185">Reference proteome</keyword>
<evidence type="ECO:0000256" key="3">
    <source>
        <dbReference type="ARBA" id="ARBA00022679"/>
    </source>
</evidence>
<keyword evidence="2" id="KW-0762">Sugar transport</keyword>
<evidence type="ECO:0000256" key="6">
    <source>
        <dbReference type="PROSITE-ProRule" id="PRU00421"/>
    </source>
</evidence>
<name>A0ABX2WJ55_9MICO</name>
<dbReference type="InterPro" id="IPR001996">
    <property type="entry name" value="PTS_IIB_1"/>
</dbReference>
<dbReference type="Proteomes" id="UP000093918">
    <property type="component" value="Unassembled WGS sequence"/>
</dbReference>
<feature type="active site" description="Phosphocysteine intermediate; for EIIB activity" evidence="6">
    <location>
        <position position="26"/>
    </location>
</feature>
<keyword evidence="4" id="KW-0598">Phosphotransferase system</keyword>
<evidence type="ECO:0000256" key="2">
    <source>
        <dbReference type="ARBA" id="ARBA00022597"/>
    </source>
</evidence>
<dbReference type="PROSITE" id="PS01035">
    <property type="entry name" value="PTS_EIIB_TYPE_1_CYS"/>
    <property type="match status" value="1"/>
</dbReference>
<evidence type="ECO:0000259" key="7">
    <source>
        <dbReference type="PROSITE" id="PS51098"/>
    </source>
</evidence>
<dbReference type="RefSeq" id="WP_064955890.1">
    <property type="nucleotide sequence ID" value="NZ_LZEM01000016.1"/>
</dbReference>
<feature type="domain" description="PTS EIIB type-1" evidence="7">
    <location>
        <begin position="4"/>
        <end position="62"/>
    </location>
</feature>
<evidence type="ECO:0000256" key="5">
    <source>
        <dbReference type="ARBA" id="ARBA00022777"/>
    </source>
</evidence>
<dbReference type="Pfam" id="PF00367">
    <property type="entry name" value="PTS_EIIB"/>
    <property type="match status" value="1"/>
</dbReference>
<reference evidence="9" key="1">
    <citation type="submission" date="2016-06" db="EMBL/GenBank/DDBJ databases">
        <title>Genome sequencing of cellulolytic organisms.</title>
        <authorList>
            <person name="Bohra V."/>
            <person name="Dafale N.A."/>
            <person name="Purohit H.J."/>
        </authorList>
    </citation>
    <scope>NUCLEOTIDE SEQUENCE [LARGE SCALE GENOMIC DNA]</scope>
    <source>
        <strain evidence="9">ND21</strain>
    </source>
</reference>